<feature type="compositionally biased region" description="Basic and acidic residues" evidence="7">
    <location>
        <begin position="613"/>
        <end position="648"/>
    </location>
</feature>
<feature type="compositionally biased region" description="Basic and acidic residues" evidence="7">
    <location>
        <begin position="856"/>
        <end position="869"/>
    </location>
</feature>
<feature type="domain" description="Pectate lyase" evidence="9">
    <location>
        <begin position="104"/>
        <end position="327"/>
    </location>
</feature>
<proteinExistence type="predicted"/>
<feature type="compositionally biased region" description="Polar residues" evidence="7">
    <location>
        <begin position="768"/>
        <end position="790"/>
    </location>
</feature>
<feature type="compositionally biased region" description="Basic and acidic residues" evidence="7">
    <location>
        <begin position="747"/>
        <end position="763"/>
    </location>
</feature>
<keyword evidence="11" id="KW-1185">Reference proteome</keyword>
<sequence>MAPGLLCTLLALVLWDAHYEFASAAPVVSGTAYGFATGTTGGGDAKPVYPKTTKELETYLGDAEPRVIVLNKEFTFLKAEGSTTEQGCRPPSKDQCLAKKNGFEAQDYICVNVISPSKEKGGCGVDDTPTQVTYDKAAITPLMVASDKTLVGEGLKGVVNGKSFHIFGSNVIVQNIHITNLNPHLVWGGDAITIRAKNGDAPKGIWIDHIKVSNVGRQMLVTGHSGGTGITVSNSDFDGRSKFSASCDGHHYWTILLYGKKTELSLLGNYINHTSGRSPRVGGGNGETTVLHAANNFFNSNSGHAFDVTQGGYVLAEGNYFSKVKIPATEESKHLFVPTAANDCKAVIGRACSMNVLKDSGPLKGCSGGEVSSQFASLKKYITSYKAGPATSFKEASGNFGVGELGDAVAQPGAPKKSGVPVSSSDASEGGEDVENSVTQNDILTGSSSSDKSVSHNPSAGGPSTPGSDNTEAPVSEEKTGGQADKNADDDSEESDKEGSDGSSHLRKNEGDANSWQPDKKADEDWKKSGKEGGEDVENSVTQDDILTGSSSSDKSVSHNPSAGGPSTPGSDASKSMDNTEAPVSEDKTGGQADKTIDFSPGTVAPDHQSPADAKKPVNGQDEHHGNSQSKDESHEDKSKSKDHEKGGADLPSSDASEGGEDMENSVTQDDILTGSSSSDKSVSHNPSAGGPSTPGSDNTEAPVSEEKTGGQADKNADDDSEESDKEGSDGSSHLRKNEGDANAWQPDKKADEDWKKSGKEGGEDVENSVTQDDILTGSSSSDKSVSHNPSAGGPSTPGSDASKSMDNSKAPVAEEKTGGQADKNADDDSEESDKEGSDGSSHLRKNEGDANSWQPDKKADDDPKESGKEGGGGSNNIQESRGDSNGWQANTNGNSYWQGSGKEGGSSARQANSVADSYWKAFGNDGGANSST</sequence>
<evidence type="ECO:0000256" key="8">
    <source>
        <dbReference type="SAM" id="SignalP"/>
    </source>
</evidence>
<keyword evidence="3" id="KW-0456">Lyase</keyword>
<keyword evidence="2" id="KW-0325">Glycoprotein</keyword>
<name>A0AAV0TYK9_HYABA</name>
<evidence type="ECO:0000256" key="5">
    <source>
        <dbReference type="ARBA" id="ARBA00037631"/>
    </source>
</evidence>
<keyword evidence="1" id="KW-1015">Disulfide bond</keyword>
<dbReference type="Proteomes" id="UP001162031">
    <property type="component" value="Unassembled WGS sequence"/>
</dbReference>
<keyword evidence="8" id="KW-0732">Signal</keyword>
<feature type="compositionally biased region" description="Basic and acidic residues" evidence="7">
    <location>
        <begin position="518"/>
        <end position="534"/>
    </location>
</feature>
<dbReference type="Pfam" id="PF00544">
    <property type="entry name" value="Pectate_lyase_4"/>
    <property type="match status" value="1"/>
</dbReference>
<organism evidence="10 11">
    <name type="scientific">Hyaloperonospora brassicae</name>
    <name type="common">Brassica downy mildew</name>
    <name type="synonym">Peronospora brassicae</name>
    <dbReference type="NCBI Taxonomy" id="162125"/>
    <lineage>
        <taxon>Eukaryota</taxon>
        <taxon>Sar</taxon>
        <taxon>Stramenopiles</taxon>
        <taxon>Oomycota</taxon>
        <taxon>Peronosporomycetes</taxon>
        <taxon>Peronosporales</taxon>
        <taxon>Peronosporaceae</taxon>
        <taxon>Hyaloperonospora</taxon>
    </lineage>
</organism>
<protein>
    <recommendedName>
        <fullName evidence="6">pectin lyase</fullName>
        <ecNumber evidence="6">4.2.2.10</ecNumber>
    </recommendedName>
</protein>
<feature type="compositionally biased region" description="Polar residues" evidence="7">
    <location>
        <begin position="539"/>
        <end position="561"/>
    </location>
</feature>
<evidence type="ECO:0000313" key="11">
    <source>
        <dbReference type="Proteomes" id="UP001162031"/>
    </source>
</evidence>
<dbReference type="SUPFAM" id="SSF51126">
    <property type="entry name" value="Pectin lyase-like"/>
    <property type="match status" value="1"/>
</dbReference>
<evidence type="ECO:0000256" key="2">
    <source>
        <dbReference type="ARBA" id="ARBA00023180"/>
    </source>
</evidence>
<feature type="signal peptide" evidence="8">
    <location>
        <begin position="1"/>
        <end position="24"/>
    </location>
</feature>
<evidence type="ECO:0000313" key="10">
    <source>
        <dbReference type="EMBL" id="CAI5729475.1"/>
    </source>
</evidence>
<evidence type="ECO:0000259" key="9">
    <source>
        <dbReference type="SMART" id="SM00656"/>
    </source>
</evidence>
<feature type="compositionally biased region" description="Polar residues" evidence="7">
    <location>
        <begin position="436"/>
        <end position="458"/>
    </location>
</feature>
<dbReference type="EC" id="4.2.2.10" evidence="6"/>
<dbReference type="InterPro" id="IPR011050">
    <property type="entry name" value="Pectin_lyase_fold/virulence"/>
</dbReference>
<feature type="chain" id="PRO_5043348041" description="pectin lyase" evidence="8">
    <location>
        <begin position="25"/>
        <end position="933"/>
    </location>
</feature>
<dbReference type="SMART" id="SM00656">
    <property type="entry name" value="Amb_all"/>
    <property type="match status" value="1"/>
</dbReference>
<comment type="caution">
    <text evidence="10">The sequence shown here is derived from an EMBL/GenBank/DDBJ whole genome shotgun (WGS) entry which is preliminary data.</text>
</comment>
<dbReference type="AlphaFoldDB" id="A0AAV0TYK9"/>
<accession>A0AAV0TYK9</accession>
<dbReference type="InterPro" id="IPR002022">
    <property type="entry name" value="Pec_lyase"/>
</dbReference>
<feature type="region of interest" description="Disordered" evidence="7">
    <location>
        <begin position="410"/>
        <end position="913"/>
    </location>
</feature>
<dbReference type="InterPro" id="IPR012334">
    <property type="entry name" value="Pectin_lyas_fold"/>
</dbReference>
<comment type="catalytic activity">
    <reaction evidence="4">
        <text>Eliminative cleavage of (1-&gt;4)-alpha-D-galacturonan methyl ester to give oligosaccharides with 4-deoxy-6-O-methyl-alpha-D-galact-4-enuronosyl groups at their non-reducing ends.</text>
        <dbReference type="EC" id="4.2.2.10"/>
    </reaction>
</comment>
<evidence type="ECO:0000256" key="6">
    <source>
        <dbReference type="ARBA" id="ARBA00039082"/>
    </source>
</evidence>
<dbReference type="Gene3D" id="2.160.20.10">
    <property type="entry name" value="Single-stranded right-handed beta-helix, Pectin lyase-like"/>
    <property type="match status" value="1"/>
</dbReference>
<reference evidence="10" key="1">
    <citation type="submission" date="2022-12" db="EMBL/GenBank/DDBJ databases">
        <authorList>
            <person name="Webb A."/>
        </authorList>
    </citation>
    <scope>NUCLEOTIDE SEQUENCE</scope>
    <source>
        <strain evidence="10">Hp1</strain>
    </source>
</reference>
<evidence type="ECO:0000256" key="1">
    <source>
        <dbReference type="ARBA" id="ARBA00023157"/>
    </source>
</evidence>
<dbReference type="EMBL" id="CANTFL010000988">
    <property type="protein sequence ID" value="CAI5729475.1"/>
    <property type="molecule type" value="Genomic_DNA"/>
</dbReference>
<evidence type="ECO:0000256" key="3">
    <source>
        <dbReference type="ARBA" id="ARBA00023239"/>
    </source>
</evidence>
<evidence type="ECO:0000256" key="4">
    <source>
        <dbReference type="ARBA" id="ARBA00036818"/>
    </source>
</evidence>
<dbReference type="GO" id="GO:0030570">
    <property type="term" value="F:pectate lyase activity"/>
    <property type="evidence" value="ECO:0007669"/>
    <property type="project" value="InterPro"/>
</dbReference>
<evidence type="ECO:0000256" key="7">
    <source>
        <dbReference type="SAM" id="MobiDB-lite"/>
    </source>
</evidence>
<gene>
    <name evidence="10" type="ORF">HBR001_LOCUS4570</name>
</gene>
<feature type="compositionally biased region" description="Polar residues" evidence="7">
    <location>
        <begin position="568"/>
        <end position="579"/>
    </location>
</feature>
<dbReference type="PANTHER" id="PTHR31683">
    <property type="entry name" value="PECTATE LYASE 18-RELATED"/>
    <property type="match status" value="1"/>
</dbReference>
<feature type="compositionally biased region" description="Polar residues" evidence="7">
    <location>
        <begin position="797"/>
        <end position="808"/>
    </location>
</feature>
<dbReference type="PANTHER" id="PTHR31683:SF67">
    <property type="entry name" value="PECTIN LYASE F-RELATED"/>
    <property type="match status" value="1"/>
</dbReference>
<feature type="compositionally biased region" description="Polar residues" evidence="7">
    <location>
        <begin position="878"/>
        <end position="899"/>
    </location>
</feature>
<dbReference type="GO" id="GO:0047490">
    <property type="term" value="F:pectin lyase activity"/>
    <property type="evidence" value="ECO:0007669"/>
    <property type="project" value="UniProtKB-EC"/>
</dbReference>
<comment type="function">
    <text evidence="5">Pectinolytic enzymes consist of four classes of enzymes: pectin lyase, polygalacturonase, pectin methylesterase and rhamnogalacturonase. Among pectinolytic enzymes, pectin lyase is the most important in depolymerization of pectin, since it cleaves internal glycosidic bonds of highly methylated pectins.</text>
</comment>
<dbReference type="InterPro" id="IPR045032">
    <property type="entry name" value="PEL"/>
</dbReference>
<feature type="compositionally biased region" description="Polar residues" evidence="7">
    <location>
        <begin position="665"/>
        <end position="687"/>
    </location>
</feature>